<feature type="domain" description="Cytochrome b/b6 N-terminal region profile" evidence="7">
    <location>
        <begin position="1"/>
        <end position="120"/>
    </location>
</feature>
<dbReference type="SUPFAM" id="SSF81342">
    <property type="entry name" value="Transmembrane di-heme cytochromes"/>
    <property type="match status" value="1"/>
</dbReference>
<dbReference type="STRING" id="479432.Sros_5031"/>
<gene>
    <name evidence="8" type="ordered locus">Sros_5031</name>
</gene>
<evidence type="ECO:0000256" key="6">
    <source>
        <dbReference type="SAM" id="Phobius"/>
    </source>
</evidence>
<protein>
    <recommendedName>
        <fullName evidence="3">Cytochrome bc1 complex cytochrome b subunit</fullName>
        <ecNumber evidence="2">7.1.1.8</ecNumber>
    </recommendedName>
    <alternativeName>
        <fullName evidence="5">Cytochrome bc1 reductase complex subunit QcrB</fullName>
    </alternativeName>
</protein>
<evidence type="ECO:0000259" key="7">
    <source>
        <dbReference type="PROSITE" id="PS51002"/>
    </source>
</evidence>
<evidence type="ECO:0000256" key="1">
    <source>
        <dbReference type="ARBA" id="ARBA00001971"/>
    </source>
</evidence>
<evidence type="ECO:0000256" key="2">
    <source>
        <dbReference type="ARBA" id="ARBA00012951"/>
    </source>
</evidence>
<feature type="transmembrane region" description="Helical" evidence="6">
    <location>
        <begin position="73"/>
        <end position="91"/>
    </location>
</feature>
<comment type="cofactor">
    <cofactor evidence="1">
        <name>heme</name>
        <dbReference type="ChEBI" id="CHEBI:30413"/>
    </cofactor>
</comment>
<dbReference type="GO" id="GO:0008121">
    <property type="term" value="F:quinol-cytochrome-c reductase activity"/>
    <property type="evidence" value="ECO:0007669"/>
    <property type="project" value="UniProtKB-EC"/>
</dbReference>
<comment type="catalytic activity">
    <reaction evidence="4">
        <text>a quinol + 2 Fe(III)-[cytochrome c](out) = a quinone + 2 Fe(II)-[cytochrome c](out) + 2 H(+)(out)</text>
        <dbReference type="Rhea" id="RHEA:11484"/>
        <dbReference type="Rhea" id="RHEA-COMP:10350"/>
        <dbReference type="Rhea" id="RHEA-COMP:14399"/>
        <dbReference type="ChEBI" id="CHEBI:15378"/>
        <dbReference type="ChEBI" id="CHEBI:24646"/>
        <dbReference type="ChEBI" id="CHEBI:29033"/>
        <dbReference type="ChEBI" id="CHEBI:29034"/>
        <dbReference type="ChEBI" id="CHEBI:132124"/>
        <dbReference type="EC" id="7.1.1.8"/>
    </reaction>
</comment>
<evidence type="ECO:0000256" key="5">
    <source>
        <dbReference type="ARBA" id="ARBA00029568"/>
    </source>
</evidence>
<dbReference type="HOGENOM" id="CLU_2048462_0_0_11"/>
<feature type="transmembrane region" description="Helical" evidence="6">
    <location>
        <begin position="7"/>
        <end position="30"/>
    </location>
</feature>
<dbReference type="Gene3D" id="1.20.810.10">
    <property type="entry name" value="Cytochrome Bc1 Complex, Chain C"/>
    <property type="match status" value="1"/>
</dbReference>
<keyword evidence="6" id="KW-0812">Transmembrane</keyword>
<evidence type="ECO:0000313" key="9">
    <source>
        <dbReference type="Proteomes" id="UP000002029"/>
    </source>
</evidence>
<evidence type="ECO:0000256" key="3">
    <source>
        <dbReference type="ARBA" id="ARBA00016116"/>
    </source>
</evidence>
<keyword evidence="6" id="KW-0472">Membrane</keyword>
<dbReference type="InterPro" id="IPR016174">
    <property type="entry name" value="Di-haem_cyt_TM"/>
</dbReference>
<dbReference type="GO" id="GO:0016491">
    <property type="term" value="F:oxidoreductase activity"/>
    <property type="evidence" value="ECO:0007669"/>
    <property type="project" value="InterPro"/>
</dbReference>
<keyword evidence="6" id="KW-1133">Transmembrane helix</keyword>
<name>D2B8L3_STRRD</name>
<sequence length="120" mass="13084">MRIEKTLVNAMLVCCSVIVLLTGAFLAFFYTPSGRVVYDGPYGPLPGIEMSGAYASALQLSFEVRGGLFIRQLHQWSSLIFLMGIVLRTILSRAFLQALPGIALLGLGALNEIWLHGPSR</sequence>
<dbReference type="Proteomes" id="UP000002029">
    <property type="component" value="Chromosome"/>
</dbReference>
<dbReference type="AlphaFoldDB" id="D2B8L3"/>
<evidence type="ECO:0000313" key="8">
    <source>
        <dbReference type="EMBL" id="ACZ87823.1"/>
    </source>
</evidence>
<accession>D2B8L3</accession>
<dbReference type="EMBL" id="CP001814">
    <property type="protein sequence ID" value="ACZ87823.1"/>
    <property type="molecule type" value="Genomic_DNA"/>
</dbReference>
<dbReference type="KEGG" id="sro:Sros_5031"/>
<keyword evidence="9" id="KW-1185">Reference proteome</keyword>
<reference evidence="8 9" key="1">
    <citation type="journal article" date="2010" name="Stand. Genomic Sci.">
        <title>Complete genome sequence of Streptosporangium roseum type strain (NI 9100).</title>
        <authorList>
            <person name="Nolan M."/>
            <person name="Sikorski J."/>
            <person name="Jando M."/>
            <person name="Lucas S."/>
            <person name="Lapidus A."/>
            <person name="Glavina Del Rio T."/>
            <person name="Chen F."/>
            <person name="Tice H."/>
            <person name="Pitluck S."/>
            <person name="Cheng J.F."/>
            <person name="Chertkov O."/>
            <person name="Sims D."/>
            <person name="Meincke L."/>
            <person name="Brettin T."/>
            <person name="Han C."/>
            <person name="Detter J.C."/>
            <person name="Bruce D."/>
            <person name="Goodwin L."/>
            <person name="Land M."/>
            <person name="Hauser L."/>
            <person name="Chang Y.J."/>
            <person name="Jeffries C.D."/>
            <person name="Ivanova N."/>
            <person name="Mavromatis K."/>
            <person name="Mikhailova N."/>
            <person name="Chen A."/>
            <person name="Palaniappan K."/>
            <person name="Chain P."/>
            <person name="Rohde M."/>
            <person name="Goker M."/>
            <person name="Bristow J."/>
            <person name="Eisen J.A."/>
            <person name="Markowitz V."/>
            <person name="Hugenholtz P."/>
            <person name="Kyrpides N.C."/>
            <person name="Klenk H.P."/>
        </authorList>
    </citation>
    <scope>NUCLEOTIDE SEQUENCE [LARGE SCALE GENOMIC DNA]</scope>
    <source>
        <strain evidence="9">ATCC 12428 / DSM 43021 / JCM 3005 / NI 9100</strain>
    </source>
</reference>
<proteinExistence type="predicted"/>
<dbReference type="PROSITE" id="PS51002">
    <property type="entry name" value="CYTB_NTER"/>
    <property type="match status" value="1"/>
</dbReference>
<dbReference type="EC" id="7.1.1.8" evidence="2"/>
<dbReference type="InterPro" id="IPR027387">
    <property type="entry name" value="Cytb/b6-like_sf"/>
</dbReference>
<feature type="transmembrane region" description="Helical" evidence="6">
    <location>
        <begin position="98"/>
        <end position="117"/>
    </location>
</feature>
<dbReference type="GO" id="GO:0022904">
    <property type="term" value="P:respiratory electron transport chain"/>
    <property type="evidence" value="ECO:0007669"/>
    <property type="project" value="InterPro"/>
</dbReference>
<dbReference type="GO" id="GO:0016020">
    <property type="term" value="C:membrane"/>
    <property type="evidence" value="ECO:0007669"/>
    <property type="project" value="InterPro"/>
</dbReference>
<organism evidence="8 9">
    <name type="scientific">Streptosporangium roseum (strain ATCC 12428 / DSM 43021 / JCM 3005 / KCTC 9067 / NCIMB 10171 / NRRL 2505 / NI 9100)</name>
    <dbReference type="NCBI Taxonomy" id="479432"/>
    <lineage>
        <taxon>Bacteria</taxon>
        <taxon>Bacillati</taxon>
        <taxon>Actinomycetota</taxon>
        <taxon>Actinomycetes</taxon>
        <taxon>Streptosporangiales</taxon>
        <taxon>Streptosporangiaceae</taxon>
        <taxon>Streptosporangium</taxon>
    </lineage>
</organism>
<dbReference type="RefSeq" id="WP_012891561.1">
    <property type="nucleotide sequence ID" value="NC_013595.1"/>
</dbReference>
<dbReference type="eggNOG" id="COG1290">
    <property type="taxonomic scope" value="Bacteria"/>
</dbReference>
<dbReference type="OrthoDB" id="3535705at2"/>
<dbReference type="InterPro" id="IPR005797">
    <property type="entry name" value="Cyt_b/b6_N"/>
</dbReference>
<evidence type="ECO:0000256" key="4">
    <source>
        <dbReference type="ARBA" id="ARBA00029351"/>
    </source>
</evidence>